<evidence type="ECO:0000313" key="2">
    <source>
        <dbReference type="Proteomes" id="UP001189429"/>
    </source>
</evidence>
<proteinExistence type="predicted"/>
<evidence type="ECO:0000313" key="1">
    <source>
        <dbReference type="EMBL" id="CAK0790029.1"/>
    </source>
</evidence>
<sequence>LLALEDDFKRDVPVVSAEEFRLERVQIEERHTLEKRELQLLIDQVEREEVSREQ</sequence>
<dbReference type="EMBL" id="CAUYUJ010000341">
    <property type="protein sequence ID" value="CAK0790029.1"/>
    <property type="molecule type" value="Genomic_DNA"/>
</dbReference>
<organism evidence="1 2">
    <name type="scientific">Prorocentrum cordatum</name>
    <dbReference type="NCBI Taxonomy" id="2364126"/>
    <lineage>
        <taxon>Eukaryota</taxon>
        <taxon>Sar</taxon>
        <taxon>Alveolata</taxon>
        <taxon>Dinophyceae</taxon>
        <taxon>Prorocentrales</taxon>
        <taxon>Prorocentraceae</taxon>
        <taxon>Prorocentrum</taxon>
    </lineage>
</organism>
<comment type="caution">
    <text evidence="1">The sequence shown here is derived from an EMBL/GenBank/DDBJ whole genome shotgun (WGS) entry which is preliminary data.</text>
</comment>
<feature type="non-terminal residue" evidence="1">
    <location>
        <position position="54"/>
    </location>
</feature>
<name>A0ABN9PB52_9DINO</name>
<dbReference type="Proteomes" id="UP001189429">
    <property type="component" value="Unassembled WGS sequence"/>
</dbReference>
<keyword evidence="2" id="KW-1185">Reference proteome</keyword>
<protein>
    <submittedName>
        <fullName evidence="1">Uncharacterized protein</fullName>
    </submittedName>
</protein>
<gene>
    <name evidence="1" type="ORF">PCOR1329_LOCUS1406</name>
</gene>
<accession>A0ABN9PB52</accession>
<reference evidence="1" key="1">
    <citation type="submission" date="2023-10" db="EMBL/GenBank/DDBJ databases">
        <authorList>
            <person name="Chen Y."/>
            <person name="Shah S."/>
            <person name="Dougan E. K."/>
            <person name="Thang M."/>
            <person name="Chan C."/>
        </authorList>
    </citation>
    <scope>NUCLEOTIDE SEQUENCE [LARGE SCALE GENOMIC DNA]</scope>
</reference>
<feature type="non-terminal residue" evidence="1">
    <location>
        <position position="1"/>
    </location>
</feature>